<dbReference type="InterPro" id="IPR038404">
    <property type="entry name" value="TRAP_DctP_sf"/>
</dbReference>
<feature type="signal peptide" evidence="6">
    <location>
        <begin position="1"/>
        <end position="24"/>
    </location>
</feature>
<dbReference type="AlphaFoldDB" id="A0AAE3WEN3"/>
<organism evidence="7 8">
    <name type="scientific">Marimonas arenosa</name>
    <dbReference type="NCBI Taxonomy" id="1795305"/>
    <lineage>
        <taxon>Bacteria</taxon>
        <taxon>Pseudomonadati</taxon>
        <taxon>Pseudomonadota</taxon>
        <taxon>Alphaproteobacteria</taxon>
        <taxon>Rhodobacterales</taxon>
        <taxon>Paracoccaceae</taxon>
        <taxon>Marimonas</taxon>
    </lineage>
</organism>
<evidence type="ECO:0000256" key="6">
    <source>
        <dbReference type="SAM" id="SignalP"/>
    </source>
</evidence>
<dbReference type="CDD" id="cd13603">
    <property type="entry name" value="PBP2_TRAP_Siap_TeaA_like"/>
    <property type="match status" value="1"/>
</dbReference>
<feature type="chain" id="PRO_5042065711" evidence="6">
    <location>
        <begin position="25"/>
        <end position="325"/>
    </location>
</feature>
<reference evidence="7" key="2">
    <citation type="submission" date="2023-02" db="EMBL/GenBank/DDBJ databases">
        <title>'Rhodoalgimonas zhirmunskyi' gen. nov., isolated from a red alga.</title>
        <authorList>
            <person name="Nedashkovskaya O.I."/>
            <person name="Otstavnykh N.Y."/>
            <person name="Bystritskaya E.P."/>
            <person name="Balabanova L.A."/>
            <person name="Isaeva M.P."/>
        </authorList>
    </citation>
    <scope>NUCLEOTIDE SEQUENCE</scope>
    <source>
        <strain evidence="7">KCTC 52189</strain>
    </source>
</reference>
<dbReference type="PANTHER" id="PTHR33376">
    <property type="match status" value="1"/>
</dbReference>
<evidence type="ECO:0000256" key="5">
    <source>
        <dbReference type="ARBA" id="ARBA00022764"/>
    </source>
</evidence>
<reference evidence="7" key="1">
    <citation type="submission" date="2022-07" db="EMBL/GenBank/DDBJ databases">
        <authorList>
            <person name="Otstavnykh N."/>
            <person name="Isaeva M."/>
            <person name="Bystritskaya E."/>
        </authorList>
    </citation>
    <scope>NUCLEOTIDE SEQUENCE</scope>
    <source>
        <strain evidence="7">KCTC 52189</strain>
    </source>
</reference>
<dbReference type="EMBL" id="JANHAX010000004">
    <property type="protein sequence ID" value="MDQ2091214.1"/>
    <property type="molecule type" value="Genomic_DNA"/>
</dbReference>
<dbReference type="NCBIfam" id="NF037995">
    <property type="entry name" value="TRAP_S1"/>
    <property type="match status" value="1"/>
</dbReference>
<keyword evidence="3" id="KW-0813">Transport</keyword>
<dbReference type="RefSeq" id="WP_306736499.1">
    <property type="nucleotide sequence ID" value="NZ_JANHAX010000004.1"/>
</dbReference>
<evidence type="ECO:0000256" key="4">
    <source>
        <dbReference type="ARBA" id="ARBA00022729"/>
    </source>
</evidence>
<sequence length="325" mass="34476">MSYLKRISGAVVALALSLAAPASAQVKIALDGPKDLENVGTYVWAHTFGEHLAANGMAYEEFERGALGGEAEKLDQVSQGLLEVSLSDVKSAGTLDATMFGVMLPYFFTGVGQMDRALLDGGMLERINSATTAKGVRVLDIALIGAGAGIFNTKHPVTGVADMSDLRMRALDEVQIAIFKAWGSTGTIVAWDEVPNALQTGVADGYLNPPIVPLMFGHTSFIKHFTDANLVPSSRAVIASEDWYQGLSDDQRKIVGDAVVAARAANREWLGTQVAVLDKLRGAGVEVIELSDAARAEFRKASEPLYGLLPMPEGALDAWIAAKGE</sequence>
<dbReference type="Gene3D" id="3.40.190.170">
    <property type="entry name" value="Bacterial extracellular solute-binding protein, family 7"/>
    <property type="match status" value="1"/>
</dbReference>
<protein>
    <submittedName>
        <fullName evidence="7">TRAP transporter substrate-binding protein</fullName>
    </submittedName>
</protein>
<keyword evidence="5" id="KW-0574">Periplasm</keyword>
<dbReference type="PANTHER" id="PTHR33376:SF7">
    <property type="entry name" value="C4-DICARBOXYLATE-BINDING PROTEIN DCTB"/>
    <property type="match status" value="1"/>
</dbReference>
<evidence type="ECO:0000256" key="2">
    <source>
        <dbReference type="ARBA" id="ARBA00009023"/>
    </source>
</evidence>
<evidence type="ECO:0000256" key="1">
    <source>
        <dbReference type="ARBA" id="ARBA00004418"/>
    </source>
</evidence>
<dbReference type="GO" id="GO:0055085">
    <property type="term" value="P:transmembrane transport"/>
    <property type="evidence" value="ECO:0007669"/>
    <property type="project" value="InterPro"/>
</dbReference>
<accession>A0AAE3WEN3</accession>
<dbReference type="GO" id="GO:0042597">
    <property type="term" value="C:periplasmic space"/>
    <property type="evidence" value="ECO:0007669"/>
    <property type="project" value="UniProtKB-SubCell"/>
</dbReference>
<comment type="caution">
    <text evidence="7">The sequence shown here is derived from an EMBL/GenBank/DDBJ whole genome shotgun (WGS) entry which is preliminary data.</text>
</comment>
<name>A0AAE3WEN3_9RHOB</name>
<dbReference type="InterPro" id="IPR018389">
    <property type="entry name" value="DctP_fam"/>
</dbReference>
<dbReference type="Pfam" id="PF03480">
    <property type="entry name" value="DctP"/>
    <property type="match status" value="1"/>
</dbReference>
<proteinExistence type="inferred from homology"/>
<evidence type="ECO:0000313" key="8">
    <source>
        <dbReference type="Proteomes" id="UP001226762"/>
    </source>
</evidence>
<keyword evidence="8" id="KW-1185">Reference proteome</keyword>
<gene>
    <name evidence="7" type="ORF">NO357_15020</name>
</gene>
<comment type="similarity">
    <text evidence="2">Belongs to the bacterial solute-binding protein 7 family.</text>
</comment>
<evidence type="ECO:0000313" key="7">
    <source>
        <dbReference type="EMBL" id="MDQ2091214.1"/>
    </source>
</evidence>
<evidence type="ECO:0000256" key="3">
    <source>
        <dbReference type="ARBA" id="ARBA00022448"/>
    </source>
</evidence>
<dbReference type="Proteomes" id="UP001226762">
    <property type="component" value="Unassembled WGS sequence"/>
</dbReference>
<keyword evidence="4 6" id="KW-0732">Signal</keyword>
<comment type="subcellular location">
    <subcellularLocation>
        <location evidence="1">Periplasm</location>
    </subcellularLocation>
</comment>